<keyword evidence="2 5" id="KW-0808">Transferase</keyword>
<dbReference type="CDD" id="cd02440">
    <property type="entry name" value="AdoMet_MTases"/>
    <property type="match status" value="1"/>
</dbReference>
<dbReference type="InterPro" id="IPR025714">
    <property type="entry name" value="Methyltranfer_dom"/>
</dbReference>
<evidence type="ECO:0000256" key="3">
    <source>
        <dbReference type="ARBA" id="ARBA00022691"/>
    </source>
</evidence>
<dbReference type="Gene3D" id="3.40.50.150">
    <property type="entry name" value="Vaccinia Virus protein VP39"/>
    <property type="match status" value="1"/>
</dbReference>
<keyword evidence="6" id="KW-1185">Reference proteome</keyword>
<keyword evidence="3" id="KW-0949">S-adenosyl-L-methionine</keyword>
<dbReference type="KEGG" id="gim:F1728_15490"/>
<accession>A0A6I6AER0</accession>
<sequence length="227" mass="25302">MMPNEINHSRTRNSSFYDHKYGSGNGWKYDTDKVTRWLQESIVFRFGLTPGDRVLELGCGEGHHSALLASFGMDVYGVDFSEKGIEAAKERGSGATFIAANALDLGVFFDHGYFDLIFVRGMSWYHYELSGISRMGIDIDEETGKLFEFLKPGGTFVLQIRTDFSGNKPADSVFDCRLSEFKGLFSQFGEIIHTSNTEGVELIDDKQAAMVKGGIVLAVRKHSQVLL</sequence>
<keyword evidence="1 5" id="KW-0489">Methyltransferase</keyword>
<evidence type="ECO:0000256" key="1">
    <source>
        <dbReference type="ARBA" id="ARBA00022603"/>
    </source>
</evidence>
<dbReference type="PANTHER" id="PTHR43464">
    <property type="entry name" value="METHYLTRANSFERASE"/>
    <property type="match status" value="1"/>
</dbReference>
<dbReference type="SUPFAM" id="SSF53335">
    <property type="entry name" value="S-adenosyl-L-methionine-dependent methyltransferases"/>
    <property type="match status" value="1"/>
</dbReference>
<dbReference type="EMBL" id="CP043930">
    <property type="protein sequence ID" value="QGQ24000.1"/>
    <property type="molecule type" value="Genomic_DNA"/>
</dbReference>
<dbReference type="Pfam" id="PF13847">
    <property type="entry name" value="Methyltransf_31"/>
    <property type="match status" value="1"/>
</dbReference>
<dbReference type="GO" id="GO:0032259">
    <property type="term" value="P:methylation"/>
    <property type="evidence" value="ECO:0007669"/>
    <property type="project" value="UniProtKB-KW"/>
</dbReference>
<reference evidence="5 6" key="1">
    <citation type="submission" date="2019-09" db="EMBL/GenBank/DDBJ databases">
        <title>Gimesia benthica sp. nov., a novel bacterium isolated from deep-sea water of the Northwest Indian Ocean.</title>
        <authorList>
            <person name="Dai X."/>
        </authorList>
    </citation>
    <scope>NUCLEOTIDE SEQUENCE [LARGE SCALE GENOMIC DNA]</scope>
    <source>
        <strain evidence="5 6">E7</strain>
    </source>
</reference>
<protein>
    <submittedName>
        <fullName evidence="5">Class I SAM-dependent methyltransferase</fullName>
    </submittedName>
</protein>
<dbReference type="AlphaFoldDB" id="A0A6I6AER0"/>
<dbReference type="RefSeq" id="WP_155364891.1">
    <property type="nucleotide sequence ID" value="NZ_CP043930.1"/>
</dbReference>
<evidence type="ECO:0000259" key="4">
    <source>
        <dbReference type="Pfam" id="PF13847"/>
    </source>
</evidence>
<dbReference type="InterPro" id="IPR029063">
    <property type="entry name" value="SAM-dependent_MTases_sf"/>
</dbReference>
<dbReference type="GO" id="GO:0008168">
    <property type="term" value="F:methyltransferase activity"/>
    <property type="evidence" value="ECO:0007669"/>
    <property type="project" value="UniProtKB-KW"/>
</dbReference>
<dbReference type="Proteomes" id="UP000427281">
    <property type="component" value="Chromosome"/>
</dbReference>
<evidence type="ECO:0000313" key="6">
    <source>
        <dbReference type="Proteomes" id="UP000427281"/>
    </source>
</evidence>
<organism evidence="5 6">
    <name type="scientific">Gimesia benthica</name>
    <dbReference type="NCBI Taxonomy" id="2608982"/>
    <lineage>
        <taxon>Bacteria</taxon>
        <taxon>Pseudomonadati</taxon>
        <taxon>Planctomycetota</taxon>
        <taxon>Planctomycetia</taxon>
        <taxon>Planctomycetales</taxon>
        <taxon>Planctomycetaceae</taxon>
        <taxon>Gimesia</taxon>
    </lineage>
</organism>
<evidence type="ECO:0000256" key="2">
    <source>
        <dbReference type="ARBA" id="ARBA00022679"/>
    </source>
</evidence>
<evidence type="ECO:0000313" key="5">
    <source>
        <dbReference type="EMBL" id="QGQ24000.1"/>
    </source>
</evidence>
<proteinExistence type="predicted"/>
<dbReference type="PANTHER" id="PTHR43464:SF19">
    <property type="entry name" value="UBIQUINONE BIOSYNTHESIS O-METHYLTRANSFERASE, MITOCHONDRIAL"/>
    <property type="match status" value="1"/>
</dbReference>
<name>A0A6I6AER0_9PLAN</name>
<gene>
    <name evidence="5" type="ORF">F1728_15490</name>
</gene>
<feature type="domain" description="Methyltransferase" evidence="4">
    <location>
        <begin position="49"/>
        <end position="159"/>
    </location>
</feature>